<keyword evidence="2 5" id="KW-0436">Ligase</keyword>
<evidence type="ECO:0000259" key="3">
    <source>
        <dbReference type="Pfam" id="PF00501"/>
    </source>
</evidence>
<protein>
    <submittedName>
        <fullName evidence="5">Fatty acid--CoA ligase</fullName>
    </submittedName>
</protein>
<dbReference type="InterPro" id="IPR020845">
    <property type="entry name" value="AMP-binding_CS"/>
</dbReference>
<evidence type="ECO:0000256" key="2">
    <source>
        <dbReference type="ARBA" id="ARBA00022598"/>
    </source>
</evidence>
<dbReference type="InterPro" id="IPR045851">
    <property type="entry name" value="AMP-bd_C_sf"/>
</dbReference>
<evidence type="ECO:0000259" key="4">
    <source>
        <dbReference type="Pfam" id="PF13193"/>
    </source>
</evidence>
<dbReference type="Pfam" id="PF00501">
    <property type="entry name" value="AMP-binding"/>
    <property type="match status" value="1"/>
</dbReference>
<name>A0ABY6Q5R3_9GAMM</name>
<accession>A0ABY6Q5R3</accession>
<dbReference type="RefSeq" id="WP_279241048.1">
    <property type="nucleotide sequence ID" value="NZ_CP036501.1"/>
</dbReference>
<dbReference type="Proteomes" id="UP001317963">
    <property type="component" value="Chromosome"/>
</dbReference>
<organism evidence="5 6">
    <name type="scientific">Candidatus Paraluminiphilus aquimaris</name>
    <dbReference type="NCBI Taxonomy" id="2518994"/>
    <lineage>
        <taxon>Bacteria</taxon>
        <taxon>Pseudomonadati</taxon>
        <taxon>Pseudomonadota</taxon>
        <taxon>Gammaproteobacteria</taxon>
        <taxon>Cellvibrionales</taxon>
        <taxon>Halieaceae</taxon>
        <taxon>Candidatus Paraluminiphilus</taxon>
    </lineage>
</organism>
<dbReference type="GO" id="GO:0016874">
    <property type="term" value="F:ligase activity"/>
    <property type="evidence" value="ECO:0007669"/>
    <property type="project" value="UniProtKB-KW"/>
</dbReference>
<comment type="similarity">
    <text evidence="1">Belongs to the ATP-dependent AMP-binding enzyme family.</text>
</comment>
<feature type="domain" description="AMP-binding enzyme C-terminal" evidence="4">
    <location>
        <begin position="442"/>
        <end position="517"/>
    </location>
</feature>
<dbReference type="InterPro" id="IPR025110">
    <property type="entry name" value="AMP-bd_C"/>
</dbReference>
<dbReference type="Pfam" id="PF13193">
    <property type="entry name" value="AMP-binding_C"/>
    <property type="match status" value="1"/>
</dbReference>
<sequence length="527" mass="57427">MTTACPTGHNTTADLIEDAAQRYAAKTFIHDSGRNLSFETVFMQVQHLANALVARDFGSGDRAAIWAPNCAEWIIAALAIQYVGGTLVTVNTRYKAGEARDIIADSGSSVAFVVDEFLGSNYAQELENENIVGLEHIVALPAPNSLNETTYHRWIHEGERAPDTLCAQRDTQRLATGPNTVSDILFTSGTTGRAKGVVTTHGQNIHAFDVFSDILGLDETDHYLIINPFFHSFGYKAGWLAALLRGATVYPMAVFDVPAVLKAISTHRISVMPGPPTLFQSILMHPDRDAFDISSLKKATTGAATIPTQLIVAMRETLGIDTVITAYGLSETCGLVTMCRRGDAPDIIAKTSGRAIPEVEVGIMRHDGTLAPPDETGEIVVRGFNVMQCYFNNEQATSETIDKHGWLHTGDIGSLDCAGNIRITDRLKDMFISGGFNCYPAEIENQLLNHDEVAQAAVVGMPDERMGEVSAAFVVRTPKSQLLEADLIDWSRQNMANYKVPRRIIFTETLPLNASGKVLKTELRAML</sequence>
<feature type="domain" description="AMP-dependent synthetase/ligase" evidence="3">
    <location>
        <begin position="17"/>
        <end position="391"/>
    </location>
</feature>
<dbReference type="Gene3D" id="3.30.300.30">
    <property type="match status" value="1"/>
</dbReference>
<dbReference type="SUPFAM" id="SSF56801">
    <property type="entry name" value="Acetyl-CoA synthetase-like"/>
    <property type="match status" value="1"/>
</dbReference>
<proteinExistence type="inferred from homology"/>
<gene>
    <name evidence="5" type="ORF">E0F26_07495</name>
</gene>
<evidence type="ECO:0000256" key="1">
    <source>
        <dbReference type="ARBA" id="ARBA00006432"/>
    </source>
</evidence>
<dbReference type="InterPro" id="IPR042099">
    <property type="entry name" value="ANL_N_sf"/>
</dbReference>
<evidence type="ECO:0000313" key="5">
    <source>
        <dbReference type="EMBL" id="UZP74592.1"/>
    </source>
</evidence>
<dbReference type="EMBL" id="CP036501">
    <property type="protein sequence ID" value="UZP74592.1"/>
    <property type="molecule type" value="Genomic_DNA"/>
</dbReference>
<dbReference type="NCBIfam" id="NF005801">
    <property type="entry name" value="PRK07656.1"/>
    <property type="match status" value="1"/>
</dbReference>
<dbReference type="PROSITE" id="PS00455">
    <property type="entry name" value="AMP_BINDING"/>
    <property type="match status" value="1"/>
</dbReference>
<dbReference type="PANTHER" id="PTHR43201:SF5">
    <property type="entry name" value="MEDIUM-CHAIN ACYL-COA LIGASE ACSF2, MITOCHONDRIAL"/>
    <property type="match status" value="1"/>
</dbReference>
<dbReference type="PANTHER" id="PTHR43201">
    <property type="entry name" value="ACYL-COA SYNTHETASE"/>
    <property type="match status" value="1"/>
</dbReference>
<evidence type="ECO:0000313" key="6">
    <source>
        <dbReference type="Proteomes" id="UP001317963"/>
    </source>
</evidence>
<dbReference type="Gene3D" id="3.40.50.12780">
    <property type="entry name" value="N-terminal domain of ligase-like"/>
    <property type="match status" value="1"/>
</dbReference>
<keyword evidence="6" id="KW-1185">Reference proteome</keyword>
<reference evidence="5 6" key="1">
    <citation type="submission" date="2019-02" db="EMBL/GenBank/DDBJ databases">
        <title>Halieaceae_genomes.</title>
        <authorList>
            <person name="Li S.-H."/>
        </authorList>
    </citation>
    <scope>NUCLEOTIDE SEQUENCE [LARGE SCALE GENOMIC DNA]</scope>
    <source>
        <strain evidence="5 6">JH123</strain>
    </source>
</reference>
<dbReference type="InterPro" id="IPR000873">
    <property type="entry name" value="AMP-dep_synth/lig_dom"/>
</dbReference>